<dbReference type="PROSITE" id="PS50088">
    <property type="entry name" value="ANK_REPEAT"/>
    <property type="match status" value="2"/>
</dbReference>
<feature type="repeat" description="ANK" evidence="1">
    <location>
        <begin position="685"/>
        <end position="707"/>
    </location>
</feature>
<dbReference type="InParanoid" id="A0A084QRY7"/>
<name>A0A084QRY7_STAC4</name>
<protein>
    <recommendedName>
        <fullName evidence="2">Heterokaryon incompatibility domain-containing protein</fullName>
    </recommendedName>
</protein>
<dbReference type="Pfam" id="PF13637">
    <property type="entry name" value="Ank_4"/>
    <property type="match status" value="1"/>
</dbReference>
<evidence type="ECO:0000256" key="1">
    <source>
        <dbReference type="PROSITE-ProRule" id="PRU00023"/>
    </source>
</evidence>
<accession>A0A084QRY7</accession>
<feature type="repeat" description="ANK" evidence="1">
    <location>
        <begin position="652"/>
        <end position="684"/>
    </location>
</feature>
<reference evidence="3 4" key="1">
    <citation type="journal article" date="2014" name="BMC Genomics">
        <title>Comparative genome sequencing reveals chemotype-specific gene clusters in the toxigenic black mold Stachybotrys.</title>
        <authorList>
            <person name="Semeiks J."/>
            <person name="Borek D."/>
            <person name="Otwinowski Z."/>
            <person name="Grishin N.V."/>
        </authorList>
    </citation>
    <scope>NUCLEOTIDE SEQUENCE [LARGE SCALE GENOMIC DNA]</scope>
    <source>
        <strain evidence="3 4">IBT 40285</strain>
    </source>
</reference>
<dbReference type="InterPro" id="IPR010730">
    <property type="entry name" value="HET"/>
</dbReference>
<dbReference type="SUPFAM" id="SSF48403">
    <property type="entry name" value="Ankyrin repeat"/>
    <property type="match status" value="1"/>
</dbReference>
<keyword evidence="4" id="KW-1185">Reference proteome</keyword>
<sequence>MYLLNTSLLKLVEFTEADTPEYAILSHTWGEEEVSFQDIQYVSQVWCTLLSQTASAIKSKSGYTKIKRSAELARSEGHEFIWVDTCCIDNRSSAELSEAINSMYRWYSRAVVCYVYLDDVRFQPHGFNNGEFYTLCQPSRWFTRGWTLQELIAPKNVVFYTADWKRMGNKNHRPVRRALATITEINELVLEGVVSPLSMSVAARMKWASRRQTTRAEDIAYSLMGIFGVNMPLLYGEGTKAFVRLQEEILKGSNDHTIFAWKMPKAEGLDTPLSGLLADSPAAFADIEDYRPLPPITSRGSMTWTITNHGLRIPLFLRAVVQDNESKADDEFDAILECASRRGNDWFESPSIRVRRLYGDQFARVDPQTVRTIQTPSYEDGSQASSYKVIFIKQKPVYTVPNFMVSYENIHWRKTSRPTSVYLESVWPERYWDSRAATLQSIPPDNGCIVGLFRFSCSPLVVDYAIGLQRNQGGSWGCWSLQRRSHNDTVQEAVASANEFLIHEAYQMRGEASLYQHGSGTFEWKRNTNALSTVDINIEHTTIHGRPCFFVRARFKQGDLESRLQNLLMDATEPISLQDIFFAKTPDSARIRVAPLIMIPQQIQHLTDSGTLIRGVSEAEQRLRACLLGVLDELDHVMLGDPRLEDSAEDSHGMRPIHCAIIGGHKPVVKGLLELGADISSRTTHGWSPFHVAALFGRFQILELLIDELINRTKGTWAAQVIIDDRDNALSENILHLAVIHISQAGGEELLALLRFLNWKATSSAWNSVNHLGETPLHRLAAMGDGSIELVQSAWAYEFIPHPHDHLLDKHGRSLLWYAVCSGAVAMAKKLIELNRRIVNMMVQRFTHVN</sequence>
<dbReference type="STRING" id="1283841.A0A084QRY7"/>
<dbReference type="Pfam" id="PF06985">
    <property type="entry name" value="HET"/>
    <property type="match status" value="1"/>
</dbReference>
<proteinExistence type="predicted"/>
<dbReference type="InterPro" id="IPR002110">
    <property type="entry name" value="Ankyrin_rpt"/>
</dbReference>
<dbReference type="Proteomes" id="UP000028524">
    <property type="component" value="Unassembled WGS sequence"/>
</dbReference>
<dbReference type="InterPro" id="IPR036770">
    <property type="entry name" value="Ankyrin_rpt-contain_sf"/>
</dbReference>
<dbReference type="PROSITE" id="PS50297">
    <property type="entry name" value="ANK_REP_REGION"/>
    <property type="match status" value="2"/>
</dbReference>
<evidence type="ECO:0000259" key="2">
    <source>
        <dbReference type="Pfam" id="PF06985"/>
    </source>
</evidence>
<dbReference type="PANTHER" id="PTHR10622:SF10">
    <property type="entry name" value="HET DOMAIN-CONTAINING PROTEIN"/>
    <property type="match status" value="1"/>
</dbReference>
<dbReference type="PANTHER" id="PTHR10622">
    <property type="entry name" value="HET DOMAIN-CONTAINING PROTEIN"/>
    <property type="match status" value="1"/>
</dbReference>
<feature type="domain" description="Heterokaryon incompatibility" evidence="2">
    <location>
        <begin position="22"/>
        <end position="119"/>
    </location>
</feature>
<gene>
    <name evidence="3" type="ORF">S40285_09574</name>
</gene>
<dbReference type="Gene3D" id="1.25.40.20">
    <property type="entry name" value="Ankyrin repeat-containing domain"/>
    <property type="match status" value="1"/>
</dbReference>
<keyword evidence="1" id="KW-0040">ANK repeat</keyword>
<dbReference type="AlphaFoldDB" id="A0A084QRY7"/>
<evidence type="ECO:0000313" key="4">
    <source>
        <dbReference type="Proteomes" id="UP000028524"/>
    </source>
</evidence>
<evidence type="ECO:0000313" key="3">
    <source>
        <dbReference type="EMBL" id="KFA66722.1"/>
    </source>
</evidence>
<dbReference type="SMART" id="SM00248">
    <property type="entry name" value="ANK"/>
    <property type="match status" value="3"/>
</dbReference>
<dbReference type="OrthoDB" id="194358at2759"/>
<dbReference type="EMBL" id="KL660407">
    <property type="protein sequence ID" value="KFA66722.1"/>
    <property type="molecule type" value="Genomic_DNA"/>
</dbReference>
<dbReference type="HOGENOM" id="CLU_000288_138_8_1"/>
<organism evidence="3 4">
    <name type="scientific">Stachybotrys chlorohalonatus (strain IBT 40285)</name>
    <dbReference type="NCBI Taxonomy" id="1283841"/>
    <lineage>
        <taxon>Eukaryota</taxon>
        <taxon>Fungi</taxon>
        <taxon>Dikarya</taxon>
        <taxon>Ascomycota</taxon>
        <taxon>Pezizomycotina</taxon>
        <taxon>Sordariomycetes</taxon>
        <taxon>Hypocreomycetidae</taxon>
        <taxon>Hypocreales</taxon>
        <taxon>Stachybotryaceae</taxon>
        <taxon>Stachybotrys</taxon>
    </lineage>
</organism>